<accession>A0A7C4RWX9</accession>
<dbReference type="AlphaFoldDB" id="A0A7C4RWX9"/>
<gene>
    <name evidence="1" type="ORF">ENT77_08635</name>
</gene>
<sequence>MHTRILLWINFVLLLLAGSVFSFFQDSLLKLDVEKNLLGISVESYEVEGLYYRIFWWQREGDLVGELGYAIDGGYSESFLNYKLRSLKGNFAFNIKSRIIPLEQFNLKLDAGILVPVSKQFTISVDVYDIFLYPAPNEEIELPTFFVRFNLSALPNVRLNIDITNFGSEVIAVPLGFSLVNFIPQTSLTLQYVPIYRFTYGSFHNAIYASLEFQPSNFIFGAKGFYNFNGAVNSVKGLLNVWGLEVYAGVNF</sequence>
<protein>
    <submittedName>
        <fullName evidence="1">Uncharacterized protein</fullName>
    </submittedName>
</protein>
<name>A0A7C4RWX9_9BACT</name>
<proteinExistence type="predicted"/>
<dbReference type="EMBL" id="DSZY01000040">
    <property type="protein sequence ID" value="HGU41238.1"/>
    <property type="molecule type" value="Genomic_DNA"/>
</dbReference>
<reference evidence="1" key="1">
    <citation type="journal article" date="2020" name="mSystems">
        <title>Genome- and Community-Level Interaction Insights into Carbon Utilization and Element Cycling Functions of Hydrothermarchaeota in Hydrothermal Sediment.</title>
        <authorList>
            <person name="Zhou Z."/>
            <person name="Liu Y."/>
            <person name="Xu W."/>
            <person name="Pan J."/>
            <person name="Luo Z.H."/>
            <person name="Li M."/>
        </authorList>
    </citation>
    <scope>NUCLEOTIDE SEQUENCE [LARGE SCALE GENOMIC DNA]</scope>
    <source>
        <strain evidence="1">SpSt-609</strain>
    </source>
</reference>
<organism evidence="1">
    <name type="scientific">Fervidobacterium thailandense</name>
    <dbReference type="NCBI Taxonomy" id="1008305"/>
    <lineage>
        <taxon>Bacteria</taxon>
        <taxon>Thermotogati</taxon>
        <taxon>Thermotogota</taxon>
        <taxon>Thermotogae</taxon>
        <taxon>Thermotogales</taxon>
        <taxon>Fervidobacteriaceae</taxon>
        <taxon>Fervidobacterium</taxon>
    </lineage>
</organism>
<comment type="caution">
    <text evidence="1">The sequence shown here is derived from an EMBL/GenBank/DDBJ whole genome shotgun (WGS) entry which is preliminary data.</text>
</comment>
<evidence type="ECO:0000313" key="1">
    <source>
        <dbReference type="EMBL" id="HGU41238.1"/>
    </source>
</evidence>